<dbReference type="GO" id="GO:0005829">
    <property type="term" value="C:cytosol"/>
    <property type="evidence" value="ECO:0007669"/>
    <property type="project" value="TreeGrafter"/>
</dbReference>
<dbReference type="InterPro" id="IPR004441">
    <property type="entry name" value="rRNA_MeTrfase_TrmH"/>
</dbReference>
<comment type="similarity">
    <text evidence="1">Belongs to the class IV-like SAM-binding methyltransferase superfamily. RNA methyltransferase TrmH family.</text>
</comment>
<dbReference type="AlphaFoldDB" id="A0A6J4HDM0"/>
<dbReference type="InterPro" id="IPR001537">
    <property type="entry name" value="SpoU_MeTrfase"/>
</dbReference>
<keyword evidence="3 6" id="KW-0808">Transferase</keyword>
<proteinExistence type="inferred from homology"/>
<dbReference type="PANTHER" id="PTHR46429:SF1">
    <property type="entry name" value="23S RRNA (GUANOSINE-2'-O-)-METHYLTRANSFERASE RLMB"/>
    <property type="match status" value="1"/>
</dbReference>
<organism evidence="6">
    <name type="scientific">uncultured Acidimicrobiales bacterium</name>
    <dbReference type="NCBI Taxonomy" id="310071"/>
    <lineage>
        <taxon>Bacteria</taxon>
        <taxon>Bacillati</taxon>
        <taxon>Actinomycetota</taxon>
        <taxon>Acidimicrobiia</taxon>
        <taxon>Acidimicrobiales</taxon>
        <taxon>environmental samples</taxon>
    </lineage>
</organism>
<dbReference type="Gene3D" id="3.30.1330.30">
    <property type="match status" value="1"/>
</dbReference>
<feature type="domain" description="RNA 2-O ribose methyltransferase substrate binding" evidence="5">
    <location>
        <begin position="26"/>
        <end position="103"/>
    </location>
</feature>
<dbReference type="GO" id="GO:0003723">
    <property type="term" value="F:RNA binding"/>
    <property type="evidence" value="ECO:0007669"/>
    <property type="project" value="InterPro"/>
</dbReference>
<dbReference type="EMBL" id="CADCTB010000046">
    <property type="protein sequence ID" value="CAA9221685.1"/>
    <property type="molecule type" value="Genomic_DNA"/>
</dbReference>
<name>A0A6J4HDM0_9ACTN</name>
<dbReference type="SMART" id="SM00967">
    <property type="entry name" value="SpoU_sub_bind"/>
    <property type="match status" value="1"/>
</dbReference>
<dbReference type="EC" id="2.1.1.185" evidence="6"/>
<keyword evidence="2 6" id="KW-0489">Methyltransferase</keyword>
<evidence type="ECO:0000313" key="6">
    <source>
        <dbReference type="EMBL" id="CAA9221685.1"/>
    </source>
</evidence>
<feature type="compositionally biased region" description="Basic and acidic residues" evidence="4">
    <location>
        <begin position="1"/>
        <end position="17"/>
    </location>
</feature>
<dbReference type="Gene3D" id="3.40.1280.10">
    <property type="match status" value="1"/>
</dbReference>
<evidence type="ECO:0000256" key="3">
    <source>
        <dbReference type="ARBA" id="ARBA00022679"/>
    </source>
</evidence>
<dbReference type="SUPFAM" id="SSF55315">
    <property type="entry name" value="L30e-like"/>
    <property type="match status" value="1"/>
</dbReference>
<dbReference type="NCBIfam" id="TIGR00186">
    <property type="entry name" value="rRNA_methyl_3"/>
    <property type="match status" value="1"/>
</dbReference>
<reference evidence="6" key="1">
    <citation type="submission" date="2020-02" db="EMBL/GenBank/DDBJ databases">
        <authorList>
            <person name="Meier V. D."/>
        </authorList>
    </citation>
    <scope>NUCLEOTIDE SEQUENCE</scope>
    <source>
        <strain evidence="6">AVDCRST_MAG10</strain>
    </source>
</reference>
<feature type="region of interest" description="Disordered" evidence="4">
    <location>
        <begin position="1"/>
        <end position="25"/>
    </location>
</feature>
<dbReference type="GO" id="GO:0032259">
    <property type="term" value="P:methylation"/>
    <property type="evidence" value="ECO:0007669"/>
    <property type="project" value="UniProtKB-KW"/>
</dbReference>
<dbReference type="Pfam" id="PF00588">
    <property type="entry name" value="SpoU_methylase"/>
    <property type="match status" value="1"/>
</dbReference>
<dbReference type="InterPro" id="IPR029026">
    <property type="entry name" value="tRNA_m1G_MTases_N"/>
</dbReference>
<evidence type="ECO:0000256" key="4">
    <source>
        <dbReference type="SAM" id="MobiDB-lite"/>
    </source>
</evidence>
<evidence type="ECO:0000256" key="2">
    <source>
        <dbReference type="ARBA" id="ARBA00022603"/>
    </source>
</evidence>
<dbReference type="GO" id="GO:0008173">
    <property type="term" value="F:RNA methyltransferase activity"/>
    <property type="evidence" value="ECO:0007669"/>
    <property type="project" value="InterPro"/>
</dbReference>
<dbReference type="InterPro" id="IPR029064">
    <property type="entry name" value="Ribosomal_eL30-like_sf"/>
</dbReference>
<sequence>MLGRRPDRPHVTREPAAAKRGLGGEQVEGRQAVAELLAARRRQVIDVWIAQELDPAPILDRIEKLATDARVPVRRVSRSRIDSVAASDAPQGVLAHARPLPEADFEDLCRPAAAPGGAKPFVLAVDGVTDPHNLGALLRSAEAAGATGAVLARHRAVHVTPTVAKAAAGAIERVPMAIVAGIPAALARAKELGCWVVGLAGDGDQSLFDGLPVADEAILLVVGAEGAGLSRLARARCDLVVSIPMKGRLPSLNVSAAGALALFEVSRRR</sequence>
<dbReference type="InterPro" id="IPR013123">
    <property type="entry name" value="SpoU_subst-bd"/>
</dbReference>
<protein>
    <submittedName>
        <fullName evidence="6">23S rRNA (Guanosine(2251)-2'-O)-methyltransferase</fullName>
        <ecNumber evidence="6">2.1.1.185</ecNumber>
    </submittedName>
</protein>
<dbReference type="Pfam" id="PF08032">
    <property type="entry name" value="SpoU_sub_bind"/>
    <property type="match status" value="1"/>
</dbReference>
<evidence type="ECO:0000256" key="1">
    <source>
        <dbReference type="ARBA" id="ARBA00007228"/>
    </source>
</evidence>
<accession>A0A6J4HDM0</accession>
<dbReference type="PANTHER" id="PTHR46429">
    <property type="entry name" value="23S RRNA (GUANOSINE-2'-O-)-METHYLTRANSFERASE RLMB"/>
    <property type="match status" value="1"/>
</dbReference>
<evidence type="ECO:0000259" key="5">
    <source>
        <dbReference type="SMART" id="SM00967"/>
    </source>
</evidence>
<gene>
    <name evidence="6" type="ORF">AVDCRST_MAG10-712</name>
</gene>
<dbReference type="CDD" id="cd18103">
    <property type="entry name" value="SpoU-like_RlmB"/>
    <property type="match status" value="1"/>
</dbReference>
<dbReference type="GO" id="GO:0006396">
    <property type="term" value="P:RNA processing"/>
    <property type="evidence" value="ECO:0007669"/>
    <property type="project" value="InterPro"/>
</dbReference>
<dbReference type="SUPFAM" id="SSF75217">
    <property type="entry name" value="alpha/beta knot"/>
    <property type="match status" value="1"/>
</dbReference>
<dbReference type="InterPro" id="IPR029028">
    <property type="entry name" value="Alpha/beta_knot_MTases"/>
</dbReference>